<dbReference type="SUPFAM" id="SSF47413">
    <property type="entry name" value="lambda repressor-like DNA-binding domains"/>
    <property type="match status" value="1"/>
</dbReference>
<sequence>MQTQEEILGSTLKYLRKQKGFTQIELSNGLCTQAQISRIESGLMIPNAILCYQFIKKLGISLDYFFKLIESERSDYILDFRQQAGDMVRARDYEGLYELVRGEMTNPIFKSSYDKQFLFWHMGIAEFHYNNHHEKGLNYAKEALSQVVDEHHTHHYTAQEINILHSIGIFELNLNNFDRAIYWLKKALYIQEHYIAEPNTELLIRIHFTLSQVLTKNSQYNEAVKIIETGIKYSLNRHTFAVLGELYHQKGFTYIFLNEKENALLYLKKAIQLFEVTGQNNMSIYPREVIEEYKLE</sequence>
<dbReference type="STRING" id="1464123.SAMN05444126_10948"/>
<dbReference type="SMART" id="SM00028">
    <property type="entry name" value="TPR"/>
    <property type="match status" value="3"/>
</dbReference>
<dbReference type="CDD" id="cd00093">
    <property type="entry name" value="HTH_XRE"/>
    <property type="match status" value="1"/>
</dbReference>
<feature type="domain" description="HTH cro/C1-type" evidence="1">
    <location>
        <begin position="12"/>
        <end position="65"/>
    </location>
</feature>
<dbReference type="SUPFAM" id="SSF48452">
    <property type="entry name" value="TPR-like"/>
    <property type="match status" value="1"/>
</dbReference>
<dbReference type="OrthoDB" id="1150409at2"/>
<comment type="caution">
    <text evidence="2">The sequence shown here is derived from an EMBL/GenBank/DDBJ whole genome shotgun (WGS) entry which is preliminary data.</text>
</comment>
<dbReference type="InterPro" id="IPR010982">
    <property type="entry name" value="Lambda_DNA-bd_dom_sf"/>
</dbReference>
<dbReference type="InterPro" id="IPR019734">
    <property type="entry name" value="TPR_rpt"/>
</dbReference>
<dbReference type="RefSeq" id="WP_093072658.1">
    <property type="nucleotide sequence ID" value="NZ_FOGV01000009.1"/>
</dbReference>
<proteinExistence type="predicted"/>
<dbReference type="PANTHER" id="PTHR37038:SF14">
    <property type="entry name" value="TRANSCRIPTIONAL ACTIVATOR"/>
    <property type="match status" value="1"/>
</dbReference>
<dbReference type="PROSITE" id="PS50943">
    <property type="entry name" value="HTH_CROC1"/>
    <property type="match status" value="1"/>
</dbReference>
<reference evidence="3" key="1">
    <citation type="submission" date="2016-10" db="EMBL/GenBank/DDBJ databases">
        <authorList>
            <person name="de Groot N.N."/>
        </authorList>
    </citation>
    <scope>NUCLEOTIDE SEQUENCE [LARGE SCALE GENOMIC DNA]</scope>
    <source>
        <strain evidence="3">10nlg</strain>
    </source>
</reference>
<dbReference type="EMBL" id="FOGV01000009">
    <property type="protein sequence ID" value="SER93795.1"/>
    <property type="molecule type" value="Genomic_DNA"/>
</dbReference>
<organism evidence="2 3">
    <name type="scientific">Salisediminibacterium halotolerans</name>
    <dbReference type="NCBI Taxonomy" id="517425"/>
    <lineage>
        <taxon>Bacteria</taxon>
        <taxon>Bacillati</taxon>
        <taxon>Bacillota</taxon>
        <taxon>Bacilli</taxon>
        <taxon>Bacillales</taxon>
        <taxon>Bacillaceae</taxon>
        <taxon>Salisediminibacterium</taxon>
    </lineage>
</organism>
<accession>A0A1H9T972</accession>
<dbReference type="GO" id="GO:0003677">
    <property type="term" value="F:DNA binding"/>
    <property type="evidence" value="ECO:0007669"/>
    <property type="project" value="InterPro"/>
</dbReference>
<evidence type="ECO:0000313" key="2">
    <source>
        <dbReference type="EMBL" id="SER93795.1"/>
    </source>
</evidence>
<dbReference type="Pfam" id="PF01381">
    <property type="entry name" value="HTH_3"/>
    <property type="match status" value="1"/>
</dbReference>
<keyword evidence="3" id="KW-1185">Reference proteome</keyword>
<dbReference type="PANTHER" id="PTHR37038">
    <property type="entry name" value="TRANSCRIPTIONAL REGULATOR-RELATED"/>
    <property type="match status" value="1"/>
</dbReference>
<dbReference type="InterPro" id="IPR001387">
    <property type="entry name" value="Cro/C1-type_HTH"/>
</dbReference>
<evidence type="ECO:0000313" key="3">
    <source>
        <dbReference type="Proteomes" id="UP000199318"/>
    </source>
</evidence>
<evidence type="ECO:0000259" key="1">
    <source>
        <dbReference type="PROSITE" id="PS50943"/>
    </source>
</evidence>
<gene>
    <name evidence="2" type="ORF">SAMN05444126_10948</name>
</gene>
<dbReference type="InterPro" id="IPR041315">
    <property type="entry name" value="PlcR_TPR"/>
</dbReference>
<dbReference type="SMART" id="SM00530">
    <property type="entry name" value="HTH_XRE"/>
    <property type="match status" value="1"/>
</dbReference>
<name>A0A1H9T972_9BACI</name>
<dbReference type="AlphaFoldDB" id="A0A1H9T972"/>
<dbReference type="Pfam" id="PF18768">
    <property type="entry name" value="RNPP_C"/>
    <property type="match status" value="1"/>
</dbReference>
<dbReference type="Gene3D" id="1.25.40.10">
    <property type="entry name" value="Tetratricopeptide repeat domain"/>
    <property type="match status" value="1"/>
</dbReference>
<protein>
    <submittedName>
        <fullName evidence="2">Tetratricopeptide repeat-containing protein</fullName>
    </submittedName>
</protein>
<dbReference type="Proteomes" id="UP000199318">
    <property type="component" value="Unassembled WGS sequence"/>
</dbReference>
<dbReference type="InterPro" id="IPR053163">
    <property type="entry name" value="HTH-type_regulator_Rgg"/>
</dbReference>
<dbReference type="InterPro" id="IPR011990">
    <property type="entry name" value="TPR-like_helical_dom_sf"/>
</dbReference>